<dbReference type="GO" id="GO:0005634">
    <property type="term" value="C:nucleus"/>
    <property type="evidence" value="ECO:0007669"/>
    <property type="project" value="UniProtKB-SubCell"/>
</dbReference>
<dbReference type="SUPFAM" id="SSF54160">
    <property type="entry name" value="Chromo domain-like"/>
    <property type="match status" value="2"/>
</dbReference>
<keyword evidence="2" id="KW-0539">Nucleus</keyword>
<feature type="compositionally biased region" description="Basic and acidic residues" evidence="3">
    <location>
        <begin position="191"/>
        <end position="203"/>
    </location>
</feature>
<evidence type="ECO:0000313" key="6">
    <source>
        <dbReference type="Proteomes" id="UP000298327"/>
    </source>
</evidence>
<keyword evidence="6" id="KW-1185">Reference proteome</keyword>
<dbReference type="SMART" id="SM00300">
    <property type="entry name" value="ChSh"/>
    <property type="match status" value="1"/>
</dbReference>
<evidence type="ECO:0000256" key="2">
    <source>
        <dbReference type="ARBA" id="ARBA00023242"/>
    </source>
</evidence>
<proteinExistence type="predicted"/>
<dbReference type="PANTHER" id="PTHR22812">
    <property type="entry name" value="CHROMOBOX PROTEIN"/>
    <property type="match status" value="1"/>
</dbReference>
<protein>
    <recommendedName>
        <fullName evidence="4">Chromo domain-containing protein</fullName>
    </recommendedName>
</protein>
<feature type="compositionally biased region" description="Basic and acidic residues" evidence="3">
    <location>
        <begin position="1"/>
        <end position="24"/>
    </location>
</feature>
<dbReference type="Pfam" id="PF00385">
    <property type="entry name" value="Chromo"/>
    <property type="match status" value="1"/>
</dbReference>
<reference evidence="5 6" key="1">
    <citation type="submission" date="2019-02" db="EMBL/GenBank/DDBJ databases">
        <title>Genome sequencing of the rare red list fungi Dentipellis fragilis.</title>
        <authorList>
            <person name="Buettner E."/>
            <person name="Kellner H."/>
        </authorList>
    </citation>
    <scope>NUCLEOTIDE SEQUENCE [LARGE SCALE GENOMIC DNA]</scope>
    <source>
        <strain evidence="5 6">DSM 105465</strain>
    </source>
</reference>
<dbReference type="GO" id="GO:0006338">
    <property type="term" value="P:chromatin remodeling"/>
    <property type="evidence" value="ECO:0007669"/>
    <property type="project" value="UniProtKB-ARBA"/>
</dbReference>
<comment type="caution">
    <text evidence="5">The sequence shown here is derived from an EMBL/GenBank/DDBJ whole genome shotgun (WGS) entry which is preliminary data.</text>
</comment>
<organism evidence="5 6">
    <name type="scientific">Dentipellis fragilis</name>
    <dbReference type="NCBI Taxonomy" id="205917"/>
    <lineage>
        <taxon>Eukaryota</taxon>
        <taxon>Fungi</taxon>
        <taxon>Dikarya</taxon>
        <taxon>Basidiomycota</taxon>
        <taxon>Agaricomycotina</taxon>
        <taxon>Agaricomycetes</taxon>
        <taxon>Russulales</taxon>
        <taxon>Hericiaceae</taxon>
        <taxon>Dentipellis</taxon>
    </lineage>
</organism>
<dbReference type="OrthoDB" id="433924at2759"/>
<sequence>MARAADSDSEKDVESKKTSAKDPKQQATEEGDDASNAEGSEEEESEYEIESIIDAKRGIFGKGVIGYFVSWKGFGPEDNSWVKEEDAGNAKDLITEYWAKARKAKKASETKPVKAPRTSTAKGSSPAAESASTAKKRGRGRPSKSKRDSEEEEEDTSARARKKSRQSNGNGSTRAGKAESPALEESEAEDGIPKHVHPSEIKKYSDMTSWERLVEKVETVEKGADDSLLVYFKMRDLEPCVEPSSICAKKFPHKLIQFYEGALRWKDAEPSEGEAAED</sequence>
<evidence type="ECO:0000256" key="1">
    <source>
        <dbReference type="ARBA" id="ARBA00004123"/>
    </source>
</evidence>
<gene>
    <name evidence="5" type="ORF">EVG20_g555</name>
</gene>
<dbReference type="Gene3D" id="2.40.50.40">
    <property type="match status" value="2"/>
</dbReference>
<dbReference type="Pfam" id="PF01393">
    <property type="entry name" value="Chromo_shadow"/>
    <property type="match status" value="1"/>
</dbReference>
<dbReference type="STRING" id="205917.A0A4Y9ZFA3"/>
<feature type="region of interest" description="Disordered" evidence="3">
    <location>
        <begin position="101"/>
        <end position="203"/>
    </location>
</feature>
<dbReference type="AlphaFoldDB" id="A0A4Y9ZFA3"/>
<name>A0A4Y9ZFA3_9AGAM</name>
<feature type="domain" description="Chromo" evidence="4">
    <location>
        <begin position="47"/>
        <end position="109"/>
    </location>
</feature>
<dbReference type="InterPro" id="IPR051219">
    <property type="entry name" value="Heterochromatin_chromo-domain"/>
</dbReference>
<dbReference type="InterPro" id="IPR023780">
    <property type="entry name" value="Chromo_domain"/>
</dbReference>
<feature type="region of interest" description="Disordered" evidence="3">
    <location>
        <begin position="1"/>
        <end position="48"/>
    </location>
</feature>
<dbReference type="Proteomes" id="UP000298327">
    <property type="component" value="Unassembled WGS sequence"/>
</dbReference>
<dbReference type="PROSITE" id="PS50013">
    <property type="entry name" value="CHROMO_2"/>
    <property type="match status" value="1"/>
</dbReference>
<evidence type="ECO:0000259" key="4">
    <source>
        <dbReference type="PROSITE" id="PS50013"/>
    </source>
</evidence>
<dbReference type="EMBL" id="SEOQ01000014">
    <property type="protein sequence ID" value="TFY72448.1"/>
    <property type="molecule type" value="Genomic_DNA"/>
</dbReference>
<evidence type="ECO:0000256" key="3">
    <source>
        <dbReference type="SAM" id="MobiDB-lite"/>
    </source>
</evidence>
<accession>A0A4Y9ZFA3</accession>
<dbReference type="InterPro" id="IPR008251">
    <property type="entry name" value="Chromo_shadow_dom"/>
</dbReference>
<dbReference type="InterPro" id="IPR016197">
    <property type="entry name" value="Chromo-like_dom_sf"/>
</dbReference>
<dbReference type="SMART" id="SM00298">
    <property type="entry name" value="CHROMO"/>
    <property type="match status" value="1"/>
</dbReference>
<evidence type="ECO:0000313" key="5">
    <source>
        <dbReference type="EMBL" id="TFY72448.1"/>
    </source>
</evidence>
<comment type="subcellular location">
    <subcellularLocation>
        <location evidence="1">Nucleus</location>
    </subcellularLocation>
</comment>
<feature type="compositionally biased region" description="Acidic residues" evidence="3">
    <location>
        <begin position="29"/>
        <end position="48"/>
    </location>
</feature>
<dbReference type="InterPro" id="IPR000953">
    <property type="entry name" value="Chromo/chromo_shadow_dom"/>
</dbReference>
<feature type="compositionally biased region" description="Basic residues" evidence="3">
    <location>
        <begin position="134"/>
        <end position="144"/>
    </location>
</feature>